<evidence type="ECO:0000256" key="8">
    <source>
        <dbReference type="ARBA" id="ARBA00022989"/>
    </source>
</evidence>
<feature type="transmembrane region" description="Helical" evidence="13">
    <location>
        <begin position="308"/>
        <end position="330"/>
    </location>
</feature>
<feature type="compositionally biased region" description="Polar residues" evidence="12">
    <location>
        <begin position="267"/>
        <end position="285"/>
    </location>
</feature>
<dbReference type="InterPro" id="IPR036640">
    <property type="entry name" value="ABC1_TM_sf"/>
</dbReference>
<evidence type="ECO:0000256" key="3">
    <source>
        <dbReference type="ARBA" id="ARBA00022630"/>
    </source>
</evidence>
<keyword evidence="9 13" id="KW-0472">Membrane</keyword>
<dbReference type="Proteomes" id="UP001183619">
    <property type="component" value="Unassembled WGS sequence"/>
</dbReference>
<dbReference type="PANTHER" id="PTHR43394:SF1">
    <property type="entry name" value="ATP-BINDING CASSETTE SUB-FAMILY B MEMBER 10, MITOCHONDRIAL"/>
    <property type="match status" value="1"/>
</dbReference>
<feature type="transmembrane region" description="Helical" evidence="13">
    <location>
        <begin position="450"/>
        <end position="469"/>
    </location>
</feature>
<dbReference type="InterPro" id="IPR017938">
    <property type="entry name" value="Riboflavin_synthase-like_b-brl"/>
</dbReference>
<evidence type="ECO:0000313" key="17">
    <source>
        <dbReference type="EMBL" id="MDR7355417.1"/>
    </source>
</evidence>
<dbReference type="InterPro" id="IPR017927">
    <property type="entry name" value="FAD-bd_FR_type"/>
</dbReference>
<evidence type="ECO:0000256" key="12">
    <source>
        <dbReference type="SAM" id="MobiDB-lite"/>
    </source>
</evidence>
<comment type="subcellular location">
    <subcellularLocation>
        <location evidence="2">Cell membrane</location>
        <topology evidence="2">Multi-pass membrane protein</topology>
    </subcellularLocation>
</comment>
<accession>A0ABU2B9V6</accession>
<evidence type="ECO:0000313" key="18">
    <source>
        <dbReference type="Proteomes" id="UP001183619"/>
    </source>
</evidence>
<dbReference type="Pfam" id="PF04954">
    <property type="entry name" value="SIP"/>
    <property type="match status" value="1"/>
</dbReference>
<dbReference type="GO" id="GO:0005524">
    <property type="term" value="F:ATP binding"/>
    <property type="evidence" value="ECO:0007669"/>
    <property type="project" value="UniProtKB-KW"/>
</dbReference>
<dbReference type="GO" id="GO:0016787">
    <property type="term" value="F:hydrolase activity"/>
    <property type="evidence" value="ECO:0007669"/>
    <property type="project" value="UniProtKB-KW"/>
</dbReference>
<feature type="region of interest" description="Disordered" evidence="12">
    <location>
        <begin position="253"/>
        <end position="297"/>
    </location>
</feature>
<keyword evidence="6" id="KW-0274">FAD</keyword>
<dbReference type="Gene3D" id="3.40.50.80">
    <property type="entry name" value="Nucleotide-binding domain of ferredoxin-NADP reductase (FNR) module"/>
    <property type="match status" value="1"/>
</dbReference>
<evidence type="ECO:0000256" key="13">
    <source>
        <dbReference type="SAM" id="Phobius"/>
    </source>
</evidence>
<reference evidence="17 18" key="1">
    <citation type="submission" date="2023-07" db="EMBL/GenBank/DDBJ databases">
        <title>Sequencing the genomes of 1000 actinobacteria strains.</title>
        <authorList>
            <person name="Klenk H.-P."/>
        </authorList>
    </citation>
    <scope>NUCLEOTIDE SEQUENCE [LARGE SCALE GENOMIC DNA]</scope>
    <source>
        <strain evidence="17 18">DSM 44508</strain>
    </source>
</reference>
<organism evidence="17 18">
    <name type="scientific">Corynebacterium felinum</name>
    <dbReference type="NCBI Taxonomy" id="131318"/>
    <lineage>
        <taxon>Bacteria</taxon>
        <taxon>Bacillati</taxon>
        <taxon>Actinomycetota</taxon>
        <taxon>Actinomycetes</taxon>
        <taxon>Mycobacteriales</taxon>
        <taxon>Corynebacteriaceae</taxon>
        <taxon>Corynebacterium</taxon>
    </lineage>
</organism>
<dbReference type="SMART" id="SM00382">
    <property type="entry name" value="AAA"/>
    <property type="match status" value="1"/>
</dbReference>
<dbReference type="InterPro" id="IPR011527">
    <property type="entry name" value="ABC1_TM_dom"/>
</dbReference>
<evidence type="ECO:0000256" key="1">
    <source>
        <dbReference type="ARBA" id="ARBA00001974"/>
    </source>
</evidence>
<keyword evidence="18" id="KW-1185">Reference proteome</keyword>
<dbReference type="CDD" id="cd06193">
    <property type="entry name" value="siderophore_interacting"/>
    <property type="match status" value="1"/>
</dbReference>
<dbReference type="InterPro" id="IPR007037">
    <property type="entry name" value="SIP_rossman_dom"/>
</dbReference>
<dbReference type="Gene3D" id="2.40.30.10">
    <property type="entry name" value="Translation factors"/>
    <property type="match status" value="1"/>
</dbReference>
<dbReference type="EMBL" id="JAVDYF010000001">
    <property type="protein sequence ID" value="MDR7355417.1"/>
    <property type="molecule type" value="Genomic_DNA"/>
</dbReference>
<dbReference type="PANTHER" id="PTHR43394">
    <property type="entry name" value="ATP-DEPENDENT PERMEASE MDL1, MITOCHONDRIAL"/>
    <property type="match status" value="1"/>
</dbReference>
<evidence type="ECO:0000256" key="10">
    <source>
        <dbReference type="ARBA" id="ARBA00023467"/>
    </source>
</evidence>
<dbReference type="Pfam" id="PF00005">
    <property type="entry name" value="ABC_tran"/>
    <property type="match status" value="1"/>
</dbReference>
<keyword evidence="3" id="KW-0285">Flavoprotein</keyword>
<dbReference type="InterPro" id="IPR027417">
    <property type="entry name" value="P-loop_NTPase"/>
</dbReference>
<dbReference type="PROSITE" id="PS50893">
    <property type="entry name" value="ABC_TRANSPORTER_2"/>
    <property type="match status" value="1"/>
</dbReference>
<feature type="transmembrane region" description="Helical" evidence="13">
    <location>
        <begin position="350"/>
        <end position="374"/>
    </location>
</feature>
<keyword evidence="5" id="KW-0547">Nucleotide-binding</keyword>
<keyword evidence="7 17" id="KW-0067">ATP-binding</keyword>
<dbReference type="Pfam" id="PF08021">
    <property type="entry name" value="FAD_binding_9"/>
    <property type="match status" value="1"/>
</dbReference>
<evidence type="ECO:0000256" key="7">
    <source>
        <dbReference type="ARBA" id="ARBA00022840"/>
    </source>
</evidence>
<feature type="transmembrane region" description="Helical" evidence="13">
    <location>
        <begin position="418"/>
        <end position="444"/>
    </location>
</feature>
<dbReference type="RefSeq" id="WP_277105434.1">
    <property type="nucleotide sequence ID" value="NZ_BAAAJS010000078.1"/>
</dbReference>
<dbReference type="Gene3D" id="3.40.50.300">
    <property type="entry name" value="P-loop containing nucleotide triphosphate hydrolases"/>
    <property type="match status" value="1"/>
</dbReference>
<evidence type="ECO:0000259" key="15">
    <source>
        <dbReference type="PROSITE" id="PS50929"/>
    </source>
</evidence>
<dbReference type="PROSITE" id="PS51384">
    <property type="entry name" value="FAD_FR"/>
    <property type="match status" value="1"/>
</dbReference>
<dbReference type="PROSITE" id="PS50929">
    <property type="entry name" value="ABC_TM1F"/>
    <property type="match status" value="1"/>
</dbReference>
<gene>
    <name evidence="17" type="ORF">J2S37_001955</name>
</gene>
<dbReference type="PROSITE" id="PS00211">
    <property type="entry name" value="ABC_TRANSPORTER_1"/>
    <property type="match status" value="1"/>
</dbReference>
<keyword evidence="8 13" id="KW-1133">Transmembrane helix</keyword>
<feature type="compositionally biased region" description="Pro residues" evidence="12">
    <location>
        <begin position="287"/>
        <end position="296"/>
    </location>
</feature>
<dbReference type="InterPro" id="IPR003593">
    <property type="entry name" value="AAA+_ATPase"/>
</dbReference>
<evidence type="ECO:0000256" key="6">
    <source>
        <dbReference type="ARBA" id="ARBA00022827"/>
    </source>
</evidence>
<dbReference type="InterPro" id="IPR039421">
    <property type="entry name" value="Type_1_exporter"/>
</dbReference>
<dbReference type="SUPFAM" id="SSF52540">
    <property type="entry name" value="P-loop containing nucleoside triphosphate hydrolases"/>
    <property type="match status" value="1"/>
</dbReference>
<keyword evidence="17" id="KW-0378">Hydrolase</keyword>
<sequence length="867" mass="92666">MSKGFQGAVLRALGAKEHRATVTGTSWIAPHVKRVDFHSPDLLDPQGESPSAWVRGWFPDPFGKSTLHQRGYTFLESNSDTGEFSIAFLIHDPAGPASQWAITAQVGEEIVFQRYGSQGFIPSDPPPAGYLLVGDAASWPAISSIIASLPSGTPIKVLMELFHEQDRNLPFPTHPDVEIAWIPTREDSRALLNALSAGDYHGWRTWVAAETTATRLVRQALQIDHGQNKGTMYTQAYWVHGKAMGKQVEIELESEAPQPDSTPPNTPRNTHSTTPSPQAGATHSPQPARPVAPTPKPKAINVLRPARLALIAGGVAQGLLSLLEIAPLVLFAELARRVVAGAQLDELLSLAVIAAVIMAIGALGTSLLVLALHVHDVRFSAALRARVLRKLTRVPLGWFRRRQAADVKKVVQDDVGSLHYLVTHAVPDLVAAVVTPVGMCVYLFTIEWRLGVVLLVPVITYVVVMVRMATSDKPRLQQMLRFNATLSGDAQRFIAGQNVARVFGDNATVNLPRTLNDMRSFLSTWQLSTINAKAMSLQLNRPMTVMVLLGVAGTALISAGWMPAADLIPFLIAGTSFGHRLVSASYAVGGLQAGFQARASLELVLGEPELAPPSRDPAQLPAPSSPADIRLHQVSFGYGSGQKVVEDVSLALAPGTVTAIVGPSGAGKSTIAALVARLWDPDSGSITLDGVDLRDIPEGQLHSHIALVLQDVQLVRGTIFDNIALGHPDATRKQVIEAARAACIDQVIAALPQGYDTVVDRDSLSGGQRQRLAIARALLGNPRAVILDEATAAADPDSEWAIRQGLNRLLAGRTVLVIAHRLHTIAGADSIVVLDQGRVVEQGTDASLRAQGGVYAQLVASAKEAVQ</sequence>
<dbReference type="InterPro" id="IPR039261">
    <property type="entry name" value="FNR_nucleotide-bd"/>
</dbReference>
<evidence type="ECO:0000256" key="9">
    <source>
        <dbReference type="ARBA" id="ARBA00023136"/>
    </source>
</evidence>
<dbReference type="SUPFAM" id="SSF90123">
    <property type="entry name" value="ABC transporter transmembrane region"/>
    <property type="match status" value="1"/>
</dbReference>
<name>A0ABU2B9V6_9CORY</name>
<dbReference type="InterPro" id="IPR003439">
    <property type="entry name" value="ABC_transporter-like_ATP-bd"/>
</dbReference>
<dbReference type="Gene3D" id="1.20.1560.10">
    <property type="entry name" value="ABC transporter type 1, transmembrane domain"/>
    <property type="match status" value="1"/>
</dbReference>
<protein>
    <recommendedName>
        <fullName evidence="11">Mycobactin import ATP-binding/permease protein IrtA</fullName>
    </recommendedName>
</protein>
<evidence type="ECO:0000256" key="2">
    <source>
        <dbReference type="ARBA" id="ARBA00004651"/>
    </source>
</evidence>
<comment type="cofactor">
    <cofactor evidence="1">
        <name>FAD</name>
        <dbReference type="ChEBI" id="CHEBI:57692"/>
    </cofactor>
</comment>
<evidence type="ECO:0000256" key="11">
    <source>
        <dbReference type="ARBA" id="ARBA00023488"/>
    </source>
</evidence>
<dbReference type="InterPro" id="IPR017871">
    <property type="entry name" value="ABC_transporter-like_CS"/>
</dbReference>
<evidence type="ECO:0000259" key="14">
    <source>
        <dbReference type="PROSITE" id="PS50893"/>
    </source>
</evidence>
<dbReference type="InterPro" id="IPR013113">
    <property type="entry name" value="SIP_FAD-bd"/>
</dbReference>
<comment type="caution">
    <text evidence="17">The sequence shown here is derived from an EMBL/GenBank/DDBJ whole genome shotgun (WGS) entry which is preliminary data.</text>
</comment>
<proteinExistence type="predicted"/>
<dbReference type="Pfam" id="PF00664">
    <property type="entry name" value="ABC_membrane"/>
    <property type="match status" value="1"/>
</dbReference>
<comment type="subunit">
    <text evidence="10">Forms a heterodimer with IrtB.</text>
</comment>
<keyword evidence="4 13" id="KW-0812">Transmembrane</keyword>
<feature type="domain" description="ABC transmembrane type-1" evidence="15">
    <location>
        <begin position="311"/>
        <end position="593"/>
    </location>
</feature>
<feature type="transmembrane region" description="Helical" evidence="13">
    <location>
        <begin position="543"/>
        <end position="562"/>
    </location>
</feature>
<dbReference type="SUPFAM" id="SSF63380">
    <property type="entry name" value="Riboflavin synthase domain-like"/>
    <property type="match status" value="1"/>
</dbReference>
<evidence type="ECO:0000256" key="5">
    <source>
        <dbReference type="ARBA" id="ARBA00022741"/>
    </source>
</evidence>
<evidence type="ECO:0000256" key="4">
    <source>
        <dbReference type="ARBA" id="ARBA00022692"/>
    </source>
</evidence>
<feature type="domain" description="FAD-binding FR-type" evidence="16">
    <location>
        <begin position="15"/>
        <end position="124"/>
    </location>
</feature>
<feature type="domain" description="ABC transporter" evidence="14">
    <location>
        <begin position="629"/>
        <end position="861"/>
    </location>
</feature>
<evidence type="ECO:0000259" key="16">
    <source>
        <dbReference type="PROSITE" id="PS51384"/>
    </source>
</evidence>